<name>A0A269XVV7_9PROT</name>
<gene>
    <name evidence="1" type="ORF">B8X00_10740</name>
</gene>
<dbReference type="EMBL" id="NCXK01000019">
    <property type="protein sequence ID" value="PAK77447.1"/>
    <property type="molecule type" value="Genomic_DNA"/>
</dbReference>
<keyword evidence="2" id="KW-1185">Reference proteome</keyword>
<organism evidence="1 2">
    <name type="scientific">Acetobacter fabarum</name>
    <dbReference type="NCBI Taxonomy" id="483199"/>
    <lineage>
        <taxon>Bacteria</taxon>
        <taxon>Pseudomonadati</taxon>
        <taxon>Pseudomonadota</taxon>
        <taxon>Alphaproteobacteria</taxon>
        <taxon>Acetobacterales</taxon>
        <taxon>Acetobacteraceae</taxon>
        <taxon>Acetobacter</taxon>
    </lineage>
</organism>
<evidence type="ECO:0000313" key="2">
    <source>
        <dbReference type="Proteomes" id="UP000216151"/>
    </source>
</evidence>
<dbReference type="Proteomes" id="UP000216151">
    <property type="component" value="Unassembled WGS sequence"/>
</dbReference>
<dbReference type="AlphaFoldDB" id="A0A269XVV7"/>
<reference evidence="1 2" key="1">
    <citation type="submission" date="2017-04" db="EMBL/GenBank/DDBJ databases">
        <title>Kefir bacterial isolates.</title>
        <authorList>
            <person name="Kim Y."/>
            <person name="Blasche S."/>
            <person name="Patil K.R."/>
        </authorList>
    </citation>
    <scope>NUCLEOTIDE SEQUENCE [LARGE SCALE GENOMIC DNA]</scope>
    <source>
        <strain evidence="1 2">KR</strain>
    </source>
</reference>
<comment type="caution">
    <text evidence="1">The sequence shown here is derived from an EMBL/GenBank/DDBJ whole genome shotgun (WGS) entry which is preliminary data.</text>
</comment>
<sequence length="328" mass="35751">MSARRASGGRPAPLLSYPRTAAEAATCIDQLIVAVNSLTSPATENALFEAQRLLSTCGFPAGSPEAEAAFNLLSAEQHATVARLAKRLWTAQAAAITPGSRVSPGHVMWVMVLGGAHWEIGTPWDEAAAGRLLSGPNPSNTELEAYGTRGALWKLSALLQQDVTTLQTKFLGQSRDEIVETKASTTNNTTGGTTVLQYLGSGSNTPNIVHFVEGVNFAVVLESKTNTSVYKDRSVVLIDGTRTGHGRVRQDDPKMIATISSCMIHNKSSDPQRAQTKRDIGYRLRDLCRQGRVGYLCVRSNTRCHEPPQVEHRQFFNRFLFRETENVK</sequence>
<accession>A0A269XVV7</accession>
<evidence type="ECO:0000313" key="1">
    <source>
        <dbReference type="EMBL" id="PAK77447.1"/>
    </source>
</evidence>
<protein>
    <submittedName>
        <fullName evidence="1">Uncharacterized protein</fullName>
    </submittedName>
</protein>
<dbReference type="RefSeq" id="WP_095350147.1">
    <property type="nucleotide sequence ID" value="NZ_NCXK01000019.1"/>
</dbReference>
<proteinExistence type="predicted"/>